<feature type="transmembrane region" description="Helical" evidence="7">
    <location>
        <begin position="284"/>
        <end position="304"/>
    </location>
</feature>
<keyword evidence="4 7" id="KW-0812">Transmembrane</keyword>
<dbReference type="InterPro" id="IPR025857">
    <property type="entry name" value="MacB_PCD"/>
</dbReference>
<evidence type="ECO:0000256" key="4">
    <source>
        <dbReference type="ARBA" id="ARBA00022692"/>
    </source>
</evidence>
<evidence type="ECO:0000256" key="5">
    <source>
        <dbReference type="ARBA" id="ARBA00022989"/>
    </source>
</evidence>
<dbReference type="EMBL" id="CP041166">
    <property type="protein sequence ID" value="QFR43513.1"/>
    <property type="molecule type" value="Genomic_DNA"/>
</dbReference>
<evidence type="ECO:0000256" key="1">
    <source>
        <dbReference type="ARBA" id="ARBA00004651"/>
    </source>
</evidence>
<evidence type="ECO:0000256" key="2">
    <source>
        <dbReference type="ARBA" id="ARBA00005236"/>
    </source>
</evidence>
<dbReference type="Proteomes" id="UP000326061">
    <property type="component" value="Chromosome"/>
</dbReference>
<evidence type="ECO:0000256" key="3">
    <source>
        <dbReference type="ARBA" id="ARBA00022475"/>
    </source>
</evidence>
<accession>A0AAJ4A498</accession>
<reference evidence="11" key="1">
    <citation type="submission" date="2019-06" db="EMBL/GenBank/DDBJ databases">
        <title>Sulfurimonas gotlandica sp. nov., a chemoautotrophic and psychrotolerant epsilonproteobacterium isolated from a pelagic redoxcline, and an emended description of the genus Sulfurimonas.</title>
        <authorList>
            <person name="Wang S."/>
            <person name="Jiang L."/>
            <person name="Shao Z."/>
        </authorList>
    </citation>
    <scope>NUCLEOTIDE SEQUENCE [LARGE SCALE GENOMIC DNA]</scope>
    <source>
        <strain evidence="11">1-1N</strain>
    </source>
</reference>
<feature type="transmembrane region" description="Helical" evidence="7">
    <location>
        <begin position="375"/>
        <end position="394"/>
    </location>
</feature>
<dbReference type="Pfam" id="PF12704">
    <property type="entry name" value="MacB_PCD"/>
    <property type="match status" value="1"/>
</dbReference>
<dbReference type="GO" id="GO:0098797">
    <property type="term" value="C:plasma membrane protein complex"/>
    <property type="evidence" value="ECO:0007669"/>
    <property type="project" value="TreeGrafter"/>
</dbReference>
<evidence type="ECO:0000313" key="10">
    <source>
        <dbReference type="EMBL" id="QFR43513.1"/>
    </source>
</evidence>
<dbReference type="GO" id="GO:0044874">
    <property type="term" value="P:lipoprotein localization to outer membrane"/>
    <property type="evidence" value="ECO:0007669"/>
    <property type="project" value="TreeGrafter"/>
</dbReference>
<evidence type="ECO:0000313" key="11">
    <source>
        <dbReference type="Proteomes" id="UP000326061"/>
    </source>
</evidence>
<feature type="domain" description="ABC3 transporter permease C-terminal" evidence="8">
    <location>
        <begin position="284"/>
        <end position="405"/>
    </location>
</feature>
<dbReference type="Pfam" id="PF02687">
    <property type="entry name" value="FtsX"/>
    <property type="match status" value="1"/>
</dbReference>
<dbReference type="PANTHER" id="PTHR30489">
    <property type="entry name" value="LIPOPROTEIN-RELEASING SYSTEM TRANSMEMBRANE PROTEIN LOLE"/>
    <property type="match status" value="1"/>
</dbReference>
<keyword evidence="6 7" id="KW-0472">Membrane</keyword>
<keyword evidence="5 7" id="KW-1133">Transmembrane helix</keyword>
<evidence type="ECO:0000256" key="7">
    <source>
        <dbReference type="SAM" id="Phobius"/>
    </source>
</evidence>
<dbReference type="AlphaFoldDB" id="A0AAJ4A498"/>
<dbReference type="RefSeq" id="WP_152299576.1">
    <property type="nucleotide sequence ID" value="NZ_CP041166.1"/>
</dbReference>
<dbReference type="KEGG" id="suln:FJR47_06170"/>
<protein>
    <submittedName>
        <fullName evidence="10">ABC transporter permease</fullName>
    </submittedName>
</protein>
<dbReference type="PANTHER" id="PTHR30489:SF0">
    <property type="entry name" value="LIPOPROTEIN-RELEASING SYSTEM TRANSMEMBRANE PROTEIN LOLE"/>
    <property type="match status" value="1"/>
</dbReference>
<evidence type="ECO:0000256" key="6">
    <source>
        <dbReference type="ARBA" id="ARBA00023136"/>
    </source>
</evidence>
<keyword evidence="11" id="KW-1185">Reference proteome</keyword>
<sequence length="412" mass="45497">MKNIIKISFRNLTRSSRRTILTASLITIGVIFVLVYAALSGSFKSYMVAQITDSMMGHIQIHKKGYVESIDNLPLDKNLNKKQLEQITKLLDENPYVQDYTFRLKLGAMFSNYISSTSIRLNAIEPKRETSTLPLFTSRVTGEDPANLKESSLIVPDILAKGMDVKVGDTVVLVATNEKGSVNGLNFRVSATLESISGPGGRDGYIHINDAKKLLRIGEMQISEIVIRLKNVDNLQKALKLLEPLKLIKNQKDKPVFEIHSWEKLSPFYNIVKMLDIMDISIKIILISIVLISILNVMVMSVYERIKEIGTIAAMGTTPSTITKLFLAEGLMLGIFGTTIGAVFSYIIIFIINGIGITFSFGRQDGLLLTPTLEIGEVALVSLIVIIISLIASISPARKAAKLNPVDALRQN</sequence>
<feature type="transmembrane region" description="Helical" evidence="7">
    <location>
        <begin position="325"/>
        <end position="355"/>
    </location>
</feature>
<evidence type="ECO:0000259" key="9">
    <source>
        <dbReference type="Pfam" id="PF12704"/>
    </source>
</evidence>
<name>A0AAJ4A498_9BACT</name>
<organism evidence="10 11">
    <name type="scientific">Sulfurimonas xiamenensis</name>
    <dbReference type="NCBI Taxonomy" id="2590021"/>
    <lineage>
        <taxon>Bacteria</taxon>
        <taxon>Pseudomonadati</taxon>
        <taxon>Campylobacterota</taxon>
        <taxon>Epsilonproteobacteria</taxon>
        <taxon>Campylobacterales</taxon>
        <taxon>Sulfurimonadaceae</taxon>
        <taxon>Sulfurimonas</taxon>
    </lineage>
</organism>
<gene>
    <name evidence="10" type="ORF">FJR47_06170</name>
</gene>
<keyword evidence="3" id="KW-1003">Cell membrane</keyword>
<evidence type="ECO:0000259" key="8">
    <source>
        <dbReference type="Pfam" id="PF02687"/>
    </source>
</evidence>
<comment type="similarity">
    <text evidence="2">Belongs to the ABC-4 integral membrane protein family. LolC/E subfamily.</text>
</comment>
<dbReference type="InterPro" id="IPR003838">
    <property type="entry name" value="ABC3_permease_C"/>
</dbReference>
<comment type="subcellular location">
    <subcellularLocation>
        <location evidence="1">Cell membrane</location>
        <topology evidence="1">Multi-pass membrane protein</topology>
    </subcellularLocation>
</comment>
<dbReference type="InterPro" id="IPR051447">
    <property type="entry name" value="Lipoprotein-release_system"/>
</dbReference>
<proteinExistence type="inferred from homology"/>
<feature type="transmembrane region" description="Helical" evidence="7">
    <location>
        <begin position="20"/>
        <end position="39"/>
    </location>
</feature>
<feature type="domain" description="MacB-like periplasmic core" evidence="9">
    <location>
        <begin position="19"/>
        <end position="243"/>
    </location>
</feature>